<name>A0A8B9QHB7_APTOW</name>
<dbReference type="FunFam" id="3.40.30.10:FF:000232">
    <property type="entry name" value="Endoplasmic reticulum resident protein 27"/>
    <property type="match status" value="1"/>
</dbReference>
<dbReference type="SUPFAM" id="SSF52833">
    <property type="entry name" value="Thioredoxin-like"/>
    <property type="match status" value="1"/>
</dbReference>
<evidence type="ECO:0000256" key="1">
    <source>
        <dbReference type="ARBA" id="ARBA00006347"/>
    </source>
</evidence>
<reference evidence="2" key="1">
    <citation type="submission" date="2025-08" db="UniProtKB">
        <authorList>
            <consortium name="Ensembl"/>
        </authorList>
    </citation>
    <scope>IDENTIFICATION</scope>
</reference>
<dbReference type="InterPro" id="IPR036249">
    <property type="entry name" value="Thioredoxin-like_sf"/>
</dbReference>
<dbReference type="CDD" id="cd02982">
    <property type="entry name" value="PDI_b'_family"/>
    <property type="match status" value="1"/>
</dbReference>
<dbReference type="Proteomes" id="UP000694424">
    <property type="component" value="Unplaced"/>
</dbReference>
<comment type="similarity">
    <text evidence="1">Belongs to the protein disulfide isomerase family.</text>
</comment>
<dbReference type="PANTHER" id="PTHR18929">
    <property type="entry name" value="PROTEIN DISULFIDE ISOMERASE"/>
    <property type="match status" value="1"/>
</dbReference>
<reference evidence="2" key="2">
    <citation type="submission" date="2025-09" db="UniProtKB">
        <authorList>
            <consortium name="Ensembl"/>
        </authorList>
    </citation>
    <scope>IDENTIFICATION</scope>
</reference>
<proteinExistence type="inferred from homology"/>
<dbReference type="PANTHER" id="PTHR18929:SF193">
    <property type="entry name" value="ENDOPLASMIC RETICULUM RESIDENT PROTEIN 27"/>
    <property type="match status" value="1"/>
</dbReference>
<dbReference type="Pfam" id="PF13848">
    <property type="entry name" value="Thioredoxin_6"/>
    <property type="match status" value="1"/>
</dbReference>
<keyword evidence="3" id="KW-1185">Reference proteome</keyword>
<evidence type="ECO:0000313" key="2">
    <source>
        <dbReference type="Ensembl" id="ENSAOWP00000026305.1"/>
    </source>
</evidence>
<sequence length="175" mass="20628">FKERCKAKIDADDDRRDLDITDGKEINAEKMIRFIRMNELRLVTEYNPVTAIGLLHSSVQFHLLLITDKRSPEHPERMRRFREAAELFQGKILFVLVDNNVKGNERVVSFFKLKKSQLPALAIFHTPDEERDVLPLDEVSIEHVQDFCNVFLQRKQKKRRERGKTTFVHLSPFHS</sequence>
<dbReference type="GO" id="GO:0006457">
    <property type="term" value="P:protein folding"/>
    <property type="evidence" value="ECO:0007669"/>
    <property type="project" value="TreeGrafter"/>
</dbReference>
<dbReference type="GO" id="GO:0005783">
    <property type="term" value="C:endoplasmic reticulum"/>
    <property type="evidence" value="ECO:0007669"/>
    <property type="project" value="TreeGrafter"/>
</dbReference>
<dbReference type="AlphaFoldDB" id="A0A8B9QHB7"/>
<dbReference type="GO" id="GO:0034976">
    <property type="term" value="P:response to endoplasmic reticulum stress"/>
    <property type="evidence" value="ECO:0007669"/>
    <property type="project" value="TreeGrafter"/>
</dbReference>
<dbReference type="Gene3D" id="3.40.30.10">
    <property type="entry name" value="Glutaredoxin"/>
    <property type="match status" value="1"/>
</dbReference>
<accession>A0A8B9QHB7</accession>
<protein>
    <submittedName>
        <fullName evidence="2">Endoplasmic reticulum protein 27</fullName>
    </submittedName>
</protein>
<organism evidence="2 3">
    <name type="scientific">Apteryx owenii</name>
    <name type="common">Little spotted kiwi</name>
    <dbReference type="NCBI Taxonomy" id="8824"/>
    <lineage>
        <taxon>Eukaryota</taxon>
        <taxon>Metazoa</taxon>
        <taxon>Chordata</taxon>
        <taxon>Craniata</taxon>
        <taxon>Vertebrata</taxon>
        <taxon>Euteleostomi</taxon>
        <taxon>Archelosauria</taxon>
        <taxon>Archosauria</taxon>
        <taxon>Dinosauria</taxon>
        <taxon>Saurischia</taxon>
        <taxon>Theropoda</taxon>
        <taxon>Coelurosauria</taxon>
        <taxon>Aves</taxon>
        <taxon>Palaeognathae</taxon>
        <taxon>Apterygiformes</taxon>
        <taxon>Apterygidae</taxon>
        <taxon>Apteryx</taxon>
    </lineage>
</organism>
<evidence type="ECO:0000313" key="3">
    <source>
        <dbReference type="Proteomes" id="UP000694424"/>
    </source>
</evidence>
<dbReference type="Ensembl" id="ENSAOWT00000029816.1">
    <property type="protein sequence ID" value="ENSAOWP00000026305.1"/>
    <property type="gene ID" value="ENSAOWG00000017749.1"/>
</dbReference>